<keyword evidence="2 7" id="KW-0436">Ligase</keyword>
<evidence type="ECO:0000256" key="1">
    <source>
        <dbReference type="ARBA" id="ARBA00001946"/>
    </source>
</evidence>
<dbReference type="NCBIfam" id="TIGR00379">
    <property type="entry name" value="cobB"/>
    <property type="match status" value="1"/>
</dbReference>
<comment type="function">
    <text evidence="7">Catalyzes the ATP-dependent amidation of the two carboxylate groups at positions a and c of cobyrinate, using either L-glutamine or ammonia as the nitrogen source.</text>
</comment>
<comment type="similarity">
    <text evidence="7">Belongs to the CobB/CbiA family.</text>
</comment>
<comment type="miscellaneous">
    <text evidence="7">The a and c carboxylates of cobyrinate are activated for nucleophilic attack via formation of a phosphorylated intermediate by ATP. CbiA catalyzes first the amidation of the c-carboxylate, and then that of the a-carboxylate.</text>
</comment>
<comment type="catalytic activity">
    <reaction evidence="7">
        <text>cob(II)yrinate + 2 L-glutamine + 2 ATP + 2 H2O = cob(II)yrinate a,c diamide + 2 L-glutamate + 2 ADP + 2 phosphate + 2 H(+)</text>
        <dbReference type="Rhea" id="RHEA:26289"/>
        <dbReference type="ChEBI" id="CHEBI:15377"/>
        <dbReference type="ChEBI" id="CHEBI:15378"/>
        <dbReference type="ChEBI" id="CHEBI:29985"/>
        <dbReference type="ChEBI" id="CHEBI:30616"/>
        <dbReference type="ChEBI" id="CHEBI:43474"/>
        <dbReference type="ChEBI" id="CHEBI:58359"/>
        <dbReference type="ChEBI" id="CHEBI:58537"/>
        <dbReference type="ChEBI" id="CHEBI:58894"/>
        <dbReference type="ChEBI" id="CHEBI:456216"/>
        <dbReference type="EC" id="6.3.5.11"/>
    </reaction>
</comment>
<dbReference type="NCBIfam" id="NF002204">
    <property type="entry name" value="PRK01077.1"/>
    <property type="match status" value="1"/>
</dbReference>
<dbReference type="InterPro" id="IPR002586">
    <property type="entry name" value="CobQ/CobB/MinD/ParA_Nub-bd_dom"/>
</dbReference>
<keyword evidence="3 7" id="KW-0547">Nucleotide-binding</keyword>
<dbReference type="Gene3D" id="3.40.50.880">
    <property type="match status" value="1"/>
</dbReference>
<dbReference type="Proteomes" id="UP001454489">
    <property type="component" value="Unassembled WGS sequence"/>
</dbReference>
<keyword evidence="6 7" id="KW-0315">Glutamine amidotransferase</keyword>
<name>A0ABV1HC15_9FIRM</name>
<keyword evidence="7" id="KW-0169">Cobalamin biosynthesis</keyword>
<keyword evidence="11" id="KW-1185">Reference proteome</keyword>
<evidence type="ECO:0000256" key="7">
    <source>
        <dbReference type="HAMAP-Rule" id="MF_00027"/>
    </source>
</evidence>
<evidence type="ECO:0000259" key="8">
    <source>
        <dbReference type="Pfam" id="PF01656"/>
    </source>
</evidence>
<dbReference type="Pfam" id="PF01656">
    <property type="entry name" value="CbiA"/>
    <property type="match status" value="1"/>
</dbReference>
<dbReference type="InterPro" id="IPR011698">
    <property type="entry name" value="GATase_3"/>
</dbReference>
<protein>
    <recommendedName>
        <fullName evidence="7">Cobyrinate a,c-diamide synthase</fullName>
        <ecNumber evidence="7">6.3.5.11</ecNumber>
    </recommendedName>
    <alternativeName>
        <fullName evidence="7">Cobyrinic acid a,c-diamide synthetase</fullName>
    </alternativeName>
</protein>
<comment type="domain">
    <text evidence="7">Comprises of two domains. The C-terminal domain contains the binding site for glutamine and catalyzes the hydrolysis of this substrate to glutamate and ammonia. The N-terminal domain is anticipated to bind ATP and cobyrinate and catalyzes the ultimate synthesis of the diamide product. The ammonia produced via the glutaminase domain is probably translocated to the adjacent domain via a molecular tunnel, where it reacts with an activated intermediate.</text>
</comment>
<keyword evidence="4 7" id="KW-0067">ATP-binding</keyword>
<evidence type="ECO:0000256" key="6">
    <source>
        <dbReference type="ARBA" id="ARBA00022962"/>
    </source>
</evidence>
<feature type="domain" description="CobB/CobQ-like glutamine amidotransferase" evidence="9">
    <location>
        <begin position="255"/>
        <end position="437"/>
    </location>
</feature>
<evidence type="ECO:0000256" key="5">
    <source>
        <dbReference type="ARBA" id="ARBA00022842"/>
    </source>
</evidence>
<evidence type="ECO:0000256" key="2">
    <source>
        <dbReference type="ARBA" id="ARBA00022598"/>
    </source>
</evidence>
<evidence type="ECO:0000259" key="9">
    <source>
        <dbReference type="Pfam" id="PF07685"/>
    </source>
</evidence>
<dbReference type="EC" id="6.3.5.11" evidence="7"/>
<dbReference type="InterPro" id="IPR004484">
    <property type="entry name" value="CbiA/CobB_synth"/>
</dbReference>
<dbReference type="HAMAP" id="MF_00027">
    <property type="entry name" value="CobB_CbiA"/>
    <property type="match status" value="1"/>
</dbReference>
<accession>A0ABV1HC15</accession>
<evidence type="ECO:0000256" key="3">
    <source>
        <dbReference type="ARBA" id="ARBA00022741"/>
    </source>
</evidence>
<evidence type="ECO:0000313" key="11">
    <source>
        <dbReference type="Proteomes" id="UP001454489"/>
    </source>
</evidence>
<evidence type="ECO:0000313" key="10">
    <source>
        <dbReference type="EMBL" id="MEQ2557255.1"/>
    </source>
</evidence>
<comment type="cofactor">
    <cofactor evidence="1 7">
        <name>Mg(2+)</name>
        <dbReference type="ChEBI" id="CHEBI:18420"/>
    </cofactor>
</comment>
<sequence>MKLDRVMIAAPKSGSGKTTITCAILQTLKDMGKQVVSYKCGPDYIDPMFHQRVIGIPSKNLDTFFTGENDTRKLLLKNRTGEEIAVIEGVMGLYDGLGGVREEGSSYHLAKVTKTPIILVVDAKGMGRSVIPLIAGFLAYDTEHLIRGVILNRMSKSYYEIIKPLIETELQIRVLGYLAERQQLQIQSRHLGLHLPGEIKEIQRQLEVAAEELQKSVSIETIIQIAASAETIEIEKITETTEKITSTELITKPLIAVARDEAFCFYYEDNLLLLKEYGADIAYFSPLHDKELPEGSSGLLLGGGYPELYAKELEENTAMRKEIKAAVESGMPVVAECGGFLYLHTAIRDRDGHPYQMAGVLPAACQDTKKLVRFGYIELEEKESNFLEVGTRIKGHEFHYFDSEKNGEDCIAIKPVTGRTYPCVIEKENVWMGFPHLYYPSNPSFADHFVKKAEQYLGGKYGEFLSFF</sequence>
<dbReference type="SUPFAM" id="SSF52317">
    <property type="entry name" value="Class I glutamine amidotransferase-like"/>
    <property type="match status" value="1"/>
</dbReference>
<dbReference type="PROSITE" id="PS51274">
    <property type="entry name" value="GATASE_COBBQ"/>
    <property type="match status" value="1"/>
</dbReference>
<comment type="caution">
    <text evidence="10">The sequence shown here is derived from an EMBL/GenBank/DDBJ whole genome shotgun (WGS) entry which is preliminary data.</text>
</comment>
<feature type="active site" description="Nucleophile" evidence="7">
    <location>
        <position position="337"/>
    </location>
</feature>
<dbReference type="PANTHER" id="PTHR43873">
    <property type="entry name" value="COBYRINATE A,C-DIAMIDE SYNTHASE"/>
    <property type="match status" value="1"/>
</dbReference>
<comment type="pathway">
    <text evidence="7">Cofactor biosynthesis; adenosylcobalamin biosynthesis; cob(II)yrinate a,c-diamide from sirohydrochlorin (anaerobic route): step 10/10.</text>
</comment>
<dbReference type="RefSeq" id="WP_353530360.1">
    <property type="nucleotide sequence ID" value="NZ_JBBMEX010000004.1"/>
</dbReference>
<proteinExistence type="inferred from homology"/>
<dbReference type="Gene3D" id="3.40.50.300">
    <property type="entry name" value="P-loop containing nucleotide triphosphate hydrolases"/>
    <property type="match status" value="1"/>
</dbReference>
<dbReference type="Pfam" id="PF07685">
    <property type="entry name" value="GATase_3"/>
    <property type="match status" value="1"/>
</dbReference>
<gene>
    <name evidence="7" type="primary">cbiA</name>
    <name evidence="10" type="ORF">WMO43_05100</name>
</gene>
<evidence type="ECO:0000256" key="4">
    <source>
        <dbReference type="ARBA" id="ARBA00022840"/>
    </source>
</evidence>
<keyword evidence="5 7" id="KW-0460">Magnesium</keyword>
<dbReference type="CDD" id="cd05388">
    <property type="entry name" value="CobB_N"/>
    <property type="match status" value="1"/>
</dbReference>
<dbReference type="PANTHER" id="PTHR43873:SF1">
    <property type="entry name" value="COBYRINATE A,C-DIAMIDE SYNTHASE"/>
    <property type="match status" value="1"/>
</dbReference>
<dbReference type="EMBL" id="JBBMEX010000004">
    <property type="protein sequence ID" value="MEQ2557255.1"/>
    <property type="molecule type" value="Genomic_DNA"/>
</dbReference>
<dbReference type="CDD" id="cd03130">
    <property type="entry name" value="GATase1_CobB"/>
    <property type="match status" value="1"/>
</dbReference>
<feature type="site" description="Increases nucleophilicity of active site Cys" evidence="7">
    <location>
        <position position="436"/>
    </location>
</feature>
<dbReference type="InterPro" id="IPR027417">
    <property type="entry name" value="P-loop_NTPase"/>
</dbReference>
<dbReference type="InterPro" id="IPR029062">
    <property type="entry name" value="Class_I_gatase-like"/>
</dbReference>
<organism evidence="10 11">
    <name type="scientific">Maccoyibacter intestinihominis</name>
    <dbReference type="NCBI Taxonomy" id="3133499"/>
    <lineage>
        <taxon>Bacteria</taxon>
        <taxon>Bacillati</taxon>
        <taxon>Bacillota</taxon>
        <taxon>Clostridia</taxon>
        <taxon>Lachnospirales</taxon>
        <taxon>Lachnospiraceae</taxon>
        <taxon>Maccoyibacter</taxon>
    </lineage>
</organism>
<dbReference type="SUPFAM" id="SSF52540">
    <property type="entry name" value="P-loop containing nucleoside triphosphate hydrolases"/>
    <property type="match status" value="1"/>
</dbReference>
<feature type="domain" description="CobQ/CobB/MinD/ParA nucleotide binding" evidence="8">
    <location>
        <begin position="6"/>
        <end position="188"/>
    </location>
</feature>
<reference evidence="10 11" key="1">
    <citation type="submission" date="2024-03" db="EMBL/GenBank/DDBJ databases">
        <title>Human intestinal bacterial collection.</title>
        <authorList>
            <person name="Pauvert C."/>
            <person name="Hitch T.C.A."/>
            <person name="Clavel T."/>
        </authorList>
    </citation>
    <scope>NUCLEOTIDE SEQUENCE [LARGE SCALE GENOMIC DNA]</scope>
    <source>
        <strain evidence="10 11">CLA-AA-H185</strain>
    </source>
</reference>